<sequence>MVVMSVLVVVGPDGIVSDDSVVHDLAVNLDDDLPAPSNSPISHIVVSPILPYMGGISPILDSELVVYSGMDGVVSPNVAPSIEVVSDINCCVNLTDSPSYADGADLDVGKSAYLVNSGKEALAIIREASVKVPQVDVPIL</sequence>
<protein>
    <submittedName>
        <fullName evidence="1">Uncharacterized protein</fullName>
    </submittedName>
</protein>
<keyword evidence="2" id="KW-1185">Reference proteome</keyword>
<name>A0A2I0W4C8_9ASPA</name>
<dbReference type="AlphaFoldDB" id="A0A2I0W4C8"/>
<reference evidence="1 2" key="2">
    <citation type="journal article" date="2017" name="Nature">
        <title>The Apostasia genome and the evolution of orchids.</title>
        <authorList>
            <person name="Zhang G.Q."/>
            <person name="Liu K.W."/>
            <person name="Li Z."/>
            <person name="Lohaus R."/>
            <person name="Hsiao Y.Y."/>
            <person name="Niu S.C."/>
            <person name="Wang J.Y."/>
            <person name="Lin Y.C."/>
            <person name="Xu Q."/>
            <person name="Chen L.J."/>
            <person name="Yoshida K."/>
            <person name="Fujiwara S."/>
            <person name="Wang Z.W."/>
            <person name="Zhang Y.Q."/>
            <person name="Mitsuda N."/>
            <person name="Wang M."/>
            <person name="Liu G.H."/>
            <person name="Pecoraro L."/>
            <person name="Huang H.X."/>
            <person name="Xiao X.J."/>
            <person name="Lin M."/>
            <person name="Wu X.Y."/>
            <person name="Wu W.L."/>
            <person name="Chen Y.Y."/>
            <person name="Chang S.B."/>
            <person name="Sakamoto S."/>
            <person name="Ohme-Takagi M."/>
            <person name="Yagi M."/>
            <person name="Zeng S.J."/>
            <person name="Shen C.Y."/>
            <person name="Yeh C.M."/>
            <person name="Luo Y.B."/>
            <person name="Tsai W.C."/>
            <person name="Van de Peer Y."/>
            <person name="Liu Z.J."/>
        </authorList>
    </citation>
    <scope>NUCLEOTIDE SEQUENCE [LARGE SCALE GENOMIC DNA]</scope>
    <source>
        <tissue evidence="1">The whole plant</tissue>
    </source>
</reference>
<dbReference type="Proteomes" id="UP000233837">
    <property type="component" value="Unassembled WGS sequence"/>
</dbReference>
<organism evidence="1 2">
    <name type="scientific">Dendrobium catenatum</name>
    <dbReference type="NCBI Taxonomy" id="906689"/>
    <lineage>
        <taxon>Eukaryota</taxon>
        <taxon>Viridiplantae</taxon>
        <taxon>Streptophyta</taxon>
        <taxon>Embryophyta</taxon>
        <taxon>Tracheophyta</taxon>
        <taxon>Spermatophyta</taxon>
        <taxon>Magnoliopsida</taxon>
        <taxon>Liliopsida</taxon>
        <taxon>Asparagales</taxon>
        <taxon>Orchidaceae</taxon>
        <taxon>Epidendroideae</taxon>
        <taxon>Malaxideae</taxon>
        <taxon>Dendrobiinae</taxon>
        <taxon>Dendrobium</taxon>
    </lineage>
</organism>
<reference evidence="1 2" key="1">
    <citation type="journal article" date="2016" name="Sci. Rep.">
        <title>The Dendrobium catenatum Lindl. genome sequence provides insights into polysaccharide synthase, floral development and adaptive evolution.</title>
        <authorList>
            <person name="Zhang G.Q."/>
            <person name="Xu Q."/>
            <person name="Bian C."/>
            <person name="Tsai W.C."/>
            <person name="Yeh C.M."/>
            <person name="Liu K.W."/>
            <person name="Yoshida K."/>
            <person name="Zhang L.S."/>
            <person name="Chang S.B."/>
            <person name="Chen F."/>
            <person name="Shi Y."/>
            <person name="Su Y.Y."/>
            <person name="Zhang Y.Q."/>
            <person name="Chen L.J."/>
            <person name="Yin Y."/>
            <person name="Lin M."/>
            <person name="Huang H."/>
            <person name="Deng H."/>
            <person name="Wang Z.W."/>
            <person name="Zhu S.L."/>
            <person name="Zhao X."/>
            <person name="Deng C."/>
            <person name="Niu S.C."/>
            <person name="Huang J."/>
            <person name="Wang M."/>
            <person name="Liu G.H."/>
            <person name="Yang H.J."/>
            <person name="Xiao X.J."/>
            <person name="Hsiao Y.Y."/>
            <person name="Wu W.L."/>
            <person name="Chen Y.Y."/>
            <person name="Mitsuda N."/>
            <person name="Ohme-Takagi M."/>
            <person name="Luo Y.B."/>
            <person name="Van de Peer Y."/>
            <person name="Liu Z.J."/>
        </authorList>
    </citation>
    <scope>NUCLEOTIDE SEQUENCE [LARGE SCALE GENOMIC DNA]</scope>
    <source>
        <tissue evidence="1">The whole plant</tissue>
    </source>
</reference>
<evidence type="ECO:0000313" key="2">
    <source>
        <dbReference type="Proteomes" id="UP000233837"/>
    </source>
</evidence>
<dbReference type="EMBL" id="KZ502929">
    <property type="protein sequence ID" value="PKU70514.1"/>
    <property type="molecule type" value="Genomic_DNA"/>
</dbReference>
<gene>
    <name evidence="1" type="ORF">MA16_Dca026114</name>
</gene>
<accession>A0A2I0W4C8</accession>
<evidence type="ECO:0000313" key="1">
    <source>
        <dbReference type="EMBL" id="PKU70514.1"/>
    </source>
</evidence>
<proteinExistence type="predicted"/>